<evidence type="ECO:0000256" key="12">
    <source>
        <dbReference type="ARBA" id="ARBA00022989"/>
    </source>
</evidence>
<feature type="active site" evidence="15">
    <location>
        <position position="143"/>
    </location>
</feature>
<feature type="binding site" evidence="16">
    <location>
        <position position="178"/>
    </location>
    <ligand>
        <name>Zn(2+)</name>
        <dbReference type="ChEBI" id="CHEBI:29105"/>
        <label>1</label>
    </ligand>
</feature>
<accession>A0A1X7QWV9</accession>
<dbReference type="EMBL" id="FXLY01000002">
    <property type="protein sequence ID" value="SMN17674.1"/>
    <property type="molecule type" value="Genomic_DNA"/>
</dbReference>
<dbReference type="GO" id="GO:0000328">
    <property type="term" value="C:fungal-type vacuole lumen"/>
    <property type="evidence" value="ECO:0007669"/>
    <property type="project" value="TreeGrafter"/>
</dbReference>
<evidence type="ECO:0000256" key="14">
    <source>
        <dbReference type="ARBA" id="ARBA00023180"/>
    </source>
</evidence>
<keyword evidence="11" id="KW-0832">Ubl conjugation</keyword>
<keyword evidence="4" id="KW-1017">Isopeptide bond</keyword>
<evidence type="ECO:0000256" key="5">
    <source>
        <dbReference type="ARBA" id="ARBA00022645"/>
    </source>
</evidence>
<dbReference type="FunFam" id="3.40.630.10:FF:000098">
    <property type="entry name" value="Gly-Xaa carboxypeptidase"/>
    <property type="match status" value="1"/>
</dbReference>
<dbReference type="Proteomes" id="UP000196158">
    <property type="component" value="Unassembled WGS sequence"/>
</dbReference>
<reference evidence="19 20" key="1">
    <citation type="submission" date="2017-04" db="EMBL/GenBank/DDBJ databases">
        <authorList>
            <person name="Afonso C.L."/>
            <person name="Miller P.J."/>
            <person name="Scott M.A."/>
            <person name="Spackman E."/>
            <person name="Goraichik I."/>
            <person name="Dimitrov K.M."/>
            <person name="Suarez D.L."/>
            <person name="Swayne D.E."/>
        </authorList>
    </citation>
    <scope>NUCLEOTIDE SEQUENCE [LARGE SCALE GENOMIC DNA]</scope>
</reference>
<evidence type="ECO:0000256" key="2">
    <source>
        <dbReference type="ARBA" id="ARBA00004167"/>
    </source>
</evidence>
<evidence type="ECO:0000256" key="7">
    <source>
        <dbReference type="ARBA" id="ARBA00022692"/>
    </source>
</evidence>
<feature type="active site" description="Proton acceptor" evidence="15">
    <location>
        <position position="212"/>
    </location>
</feature>
<feature type="domain" description="Peptidase M20 dimerisation" evidence="18">
    <location>
        <begin position="261"/>
        <end position="410"/>
    </location>
</feature>
<evidence type="ECO:0000313" key="19">
    <source>
        <dbReference type="EMBL" id="SMN17674.1"/>
    </source>
</evidence>
<keyword evidence="5 19" id="KW-0121">Carboxypeptidase</keyword>
<evidence type="ECO:0000256" key="13">
    <source>
        <dbReference type="ARBA" id="ARBA00023136"/>
    </source>
</evidence>
<comment type="cofactor">
    <cofactor evidence="1">
        <name>Zn(2+)</name>
        <dbReference type="ChEBI" id="CHEBI:29105"/>
    </cofactor>
</comment>
<dbReference type="PANTHER" id="PTHR45962">
    <property type="entry name" value="N-FATTY-ACYL-AMINO ACID SYNTHASE/HYDROLASE PM20D1"/>
    <property type="match status" value="1"/>
</dbReference>
<name>A0A1X7QWV9_9SACH</name>
<evidence type="ECO:0000256" key="11">
    <source>
        <dbReference type="ARBA" id="ARBA00022843"/>
    </source>
</evidence>
<dbReference type="STRING" id="1789683.A0A1X7QWV9"/>
<dbReference type="Gene3D" id="1.10.150.900">
    <property type="match status" value="1"/>
</dbReference>
<dbReference type="Gene3D" id="3.40.630.10">
    <property type="entry name" value="Zn peptidases"/>
    <property type="match status" value="1"/>
</dbReference>
<dbReference type="GO" id="GO:0004181">
    <property type="term" value="F:metallocarboxypeptidase activity"/>
    <property type="evidence" value="ECO:0007669"/>
    <property type="project" value="InterPro"/>
</dbReference>
<dbReference type="GO" id="GO:0016020">
    <property type="term" value="C:membrane"/>
    <property type="evidence" value="ECO:0007669"/>
    <property type="project" value="UniProtKB-SubCell"/>
</dbReference>
<feature type="binding site" evidence="16">
    <location>
        <position position="522"/>
    </location>
    <ligand>
        <name>Zn(2+)</name>
        <dbReference type="ChEBI" id="CHEBI:29105"/>
        <label>1</label>
    </ligand>
</feature>
<feature type="chain" id="PRO_5013344610" evidence="17">
    <location>
        <begin position="20"/>
        <end position="555"/>
    </location>
</feature>
<feature type="binding site" evidence="16">
    <location>
        <position position="141"/>
    </location>
    <ligand>
        <name>Zn(2+)</name>
        <dbReference type="ChEBI" id="CHEBI:29105"/>
        <label>2</label>
    </ligand>
</feature>
<keyword evidence="20" id="KW-1185">Reference proteome</keyword>
<dbReference type="PIRSF" id="PIRSF037217">
    <property type="entry name" value="Carboxypeptidase_S"/>
    <property type="match status" value="1"/>
</dbReference>
<evidence type="ECO:0000256" key="3">
    <source>
        <dbReference type="ARBA" id="ARBA00006247"/>
    </source>
</evidence>
<feature type="binding site" evidence="16">
    <location>
        <position position="241"/>
    </location>
    <ligand>
        <name>Zn(2+)</name>
        <dbReference type="ChEBI" id="CHEBI:29105"/>
        <label>2</label>
    </ligand>
</feature>
<keyword evidence="17" id="KW-0732">Signal</keyword>
<keyword evidence="13" id="KW-0472">Membrane</keyword>
<gene>
    <name evidence="19" type="ORF">KASA_0Q00066G</name>
</gene>
<feature type="binding site" evidence="16">
    <location>
        <position position="213"/>
    </location>
    <ligand>
        <name>Zn(2+)</name>
        <dbReference type="ChEBI" id="CHEBI:29105"/>
        <label>1</label>
    </ligand>
</feature>
<dbReference type="Gene3D" id="3.30.70.360">
    <property type="match status" value="1"/>
</dbReference>
<dbReference type="PANTHER" id="PTHR45962:SF1">
    <property type="entry name" value="N-FATTY-ACYL-AMINO ACID SYNTHASE_HYDROLASE PM20D1"/>
    <property type="match status" value="1"/>
</dbReference>
<dbReference type="InterPro" id="IPR011650">
    <property type="entry name" value="Peptidase_M20_dimer"/>
</dbReference>
<dbReference type="InterPro" id="IPR002933">
    <property type="entry name" value="Peptidase_M20"/>
</dbReference>
<keyword evidence="9" id="KW-0378">Hydrolase</keyword>
<protein>
    <submittedName>
        <fullName evidence="19">Similar to Saccharomyces cerevisiae YJL172W CPS1 Vacuolar carboxypeptidase yscS</fullName>
    </submittedName>
</protein>
<evidence type="ECO:0000256" key="4">
    <source>
        <dbReference type="ARBA" id="ARBA00022499"/>
    </source>
</evidence>
<dbReference type="SUPFAM" id="SSF53187">
    <property type="entry name" value="Zn-dependent exopeptidases"/>
    <property type="match status" value="1"/>
</dbReference>
<feature type="signal peptide" evidence="17">
    <location>
        <begin position="1"/>
        <end position="19"/>
    </location>
</feature>
<dbReference type="GO" id="GO:0051603">
    <property type="term" value="P:proteolysis involved in protein catabolic process"/>
    <property type="evidence" value="ECO:0007669"/>
    <property type="project" value="TreeGrafter"/>
</dbReference>
<evidence type="ECO:0000256" key="9">
    <source>
        <dbReference type="ARBA" id="ARBA00022801"/>
    </source>
</evidence>
<evidence type="ECO:0000256" key="17">
    <source>
        <dbReference type="SAM" id="SignalP"/>
    </source>
</evidence>
<keyword evidence="6" id="KW-0645">Protease</keyword>
<dbReference type="InterPro" id="IPR047177">
    <property type="entry name" value="Pept_M20A"/>
</dbReference>
<keyword evidence="7" id="KW-0812">Transmembrane</keyword>
<organism evidence="19 20">
    <name type="scientific">Maudiozyma saulgeensis</name>
    <dbReference type="NCBI Taxonomy" id="1789683"/>
    <lineage>
        <taxon>Eukaryota</taxon>
        <taxon>Fungi</taxon>
        <taxon>Dikarya</taxon>
        <taxon>Ascomycota</taxon>
        <taxon>Saccharomycotina</taxon>
        <taxon>Saccharomycetes</taxon>
        <taxon>Saccharomycetales</taxon>
        <taxon>Saccharomycetaceae</taxon>
        <taxon>Maudiozyma</taxon>
    </lineage>
</organism>
<dbReference type="GO" id="GO:0046872">
    <property type="term" value="F:metal ion binding"/>
    <property type="evidence" value="ECO:0007669"/>
    <property type="project" value="UniProtKB-KW"/>
</dbReference>
<dbReference type="CDD" id="cd05674">
    <property type="entry name" value="M20_yscS"/>
    <property type="match status" value="1"/>
</dbReference>
<dbReference type="Pfam" id="PF07687">
    <property type="entry name" value="M20_dimer"/>
    <property type="match status" value="1"/>
</dbReference>
<dbReference type="AlphaFoldDB" id="A0A1X7QWV9"/>
<evidence type="ECO:0000313" key="20">
    <source>
        <dbReference type="Proteomes" id="UP000196158"/>
    </source>
</evidence>
<keyword evidence="12" id="KW-1133">Transmembrane helix</keyword>
<comment type="similarity">
    <text evidence="3">Belongs to the peptidase M20A family.</text>
</comment>
<evidence type="ECO:0000256" key="8">
    <source>
        <dbReference type="ARBA" id="ARBA00022723"/>
    </source>
</evidence>
<comment type="subcellular location">
    <subcellularLocation>
        <location evidence="2">Membrane</location>
        <topology evidence="2">Single-pass membrane protein</topology>
    </subcellularLocation>
</comment>
<evidence type="ECO:0000256" key="16">
    <source>
        <dbReference type="PIRSR" id="PIRSR037217-2"/>
    </source>
</evidence>
<evidence type="ECO:0000259" key="18">
    <source>
        <dbReference type="Pfam" id="PF07687"/>
    </source>
</evidence>
<dbReference type="InterPro" id="IPR017141">
    <property type="entry name" value="Pept_M20_carboxypep"/>
</dbReference>
<evidence type="ECO:0000256" key="6">
    <source>
        <dbReference type="ARBA" id="ARBA00022670"/>
    </source>
</evidence>
<dbReference type="InterPro" id="IPR036264">
    <property type="entry name" value="Bact_exopeptidase_dim_dom"/>
</dbReference>
<dbReference type="Pfam" id="PF01546">
    <property type="entry name" value="Peptidase_M20"/>
    <property type="match status" value="1"/>
</dbReference>
<dbReference type="SUPFAM" id="SSF55031">
    <property type="entry name" value="Bacterial exopeptidase dimerisation domain"/>
    <property type="match status" value="1"/>
</dbReference>
<keyword evidence="10 16" id="KW-0862">Zinc</keyword>
<proteinExistence type="inferred from homology"/>
<keyword evidence="8 16" id="KW-0479">Metal-binding</keyword>
<feature type="binding site" evidence="16">
    <location>
        <position position="178"/>
    </location>
    <ligand>
        <name>Zn(2+)</name>
        <dbReference type="ChEBI" id="CHEBI:29105"/>
        <label>2</label>
    </ligand>
</feature>
<evidence type="ECO:0000256" key="15">
    <source>
        <dbReference type="PIRSR" id="PIRSR037217-1"/>
    </source>
</evidence>
<evidence type="ECO:0000256" key="1">
    <source>
        <dbReference type="ARBA" id="ARBA00001947"/>
    </source>
</evidence>
<dbReference type="OrthoDB" id="3064516at2759"/>
<evidence type="ECO:0000256" key="10">
    <source>
        <dbReference type="ARBA" id="ARBA00022833"/>
    </source>
</evidence>
<sequence>MAIFKQLSTTLAFSALALSAAIYPREDDTISTKPACVKADALVPSFQKSIDTILFDADYKNASIERLSGAVQIPTLMDDDPPNPEEDPDYYSEFITLHNYLNETFPLIHKNLKLEFINTFGLLYTWTGSDASLKPMLFTAHQDVVPVNNDTIDDWSFPSFSGHYDNKTDSLYGRGSFDVKNLMIAHMEAVEKLLEDGYQTDRTVLLAYGFDEEAGGSWGAKYIANHLEKEYGQGGIMVMFDEGPGLVKLGNNTYVAAIPNAEKGYLDAEVTINGVGGHSSSPPAHTTIGVAASMITSLEDNPPFFSFNIENPLYGFITCAAEYSTLLPMSMKKVVLGASTNKTLENLLGLTLFTTELTKNYVTTTQAVDLIDGGLKANALPETTEFTTNYRIAYGSSVANTKKRFLKYANLTAASFGYGLIVDNKQIINTTSLGYINVSYVASLEPSPVSPSSGPTWDLLTGTIQNLFVNDLWGPQNLDNNVYSASAIVTTNTDSRHYWNVTDTIYRFIGAVTSPTILETIHSADEHVIMDNHLQSVAFFYEFIVNTNEHGQEIK</sequence>
<keyword evidence="14" id="KW-0325">Glycoprotein</keyword>